<evidence type="ECO:0000256" key="11">
    <source>
        <dbReference type="ARBA" id="ARBA00023160"/>
    </source>
</evidence>
<keyword evidence="5" id="KW-0276">Fatty acid metabolism</keyword>
<keyword evidence="11 12" id="KW-0275">Fatty acid biosynthesis</keyword>
<evidence type="ECO:0000256" key="9">
    <source>
        <dbReference type="ARBA" id="ARBA00023098"/>
    </source>
</evidence>
<accession>A0A8S1C6S5</accession>
<feature type="region of interest" description="Disordered" evidence="13">
    <location>
        <begin position="1"/>
        <end position="25"/>
    </location>
</feature>
<evidence type="ECO:0000256" key="10">
    <source>
        <dbReference type="ARBA" id="ARBA00023136"/>
    </source>
</evidence>
<dbReference type="PANTHER" id="PTHR11351:SF92">
    <property type="entry name" value="ACYL-COA DESATURASE 2-LIKE PROTEIN"/>
    <property type="match status" value="1"/>
</dbReference>
<feature type="transmembrane region" description="Helical" evidence="14">
    <location>
        <begin position="204"/>
        <end position="221"/>
    </location>
</feature>
<comment type="domain">
    <text evidence="12">The histidine box domains are involved in binding the catalytic metal ions.</text>
</comment>
<dbReference type="GO" id="GO:0006636">
    <property type="term" value="P:unsaturated fatty acid biosynthetic process"/>
    <property type="evidence" value="ECO:0007669"/>
    <property type="project" value="TreeGrafter"/>
</dbReference>
<comment type="subcellular location">
    <subcellularLocation>
        <location evidence="1">Membrane</location>
        <topology evidence="1">Multi-pass membrane protein</topology>
    </subcellularLocation>
</comment>
<keyword evidence="7 12" id="KW-0560">Oxidoreductase</keyword>
<evidence type="ECO:0000256" key="2">
    <source>
        <dbReference type="ARBA" id="ARBA00009295"/>
    </source>
</evidence>
<evidence type="ECO:0000256" key="3">
    <source>
        <dbReference type="ARBA" id="ARBA00022516"/>
    </source>
</evidence>
<dbReference type="GO" id="GO:0004768">
    <property type="term" value="F:stearoyl-CoA 9-desaturase activity"/>
    <property type="evidence" value="ECO:0007669"/>
    <property type="project" value="TreeGrafter"/>
</dbReference>
<proteinExistence type="inferred from homology"/>
<dbReference type="PRINTS" id="PR00075">
    <property type="entry name" value="FACDDSATRASE"/>
</dbReference>
<dbReference type="Pfam" id="PF00487">
    <property type="entry name" value="FA_desaturase"/>
    <property type="match status" value="1"/>
</dbReference>
<dbReference type="GO" id="GO:0005506">
    <property type="term" value="F:iron ion binding"/>
    <property type="evidence" value="ECO:0007669"/>
    <property type="project" value="TreeGrafter"/>
</dbReference>
<dbReference type="InterPro" id="IPR005804">
    <property type="entry name" value="FA_desaturase_dom"/>
</dbReference>
<evidence type="ECO:0000259" key="15">
    <source>
        <dbReference type="Pfam" id="PF00487"/>
    </source>
</evidence>
<evidence type="ECO:0000313" key="17">
    <source>
        <dbReference type="Proteomes" id="UP000494165"/>
    </source>
</evidence>
<feature type="region of interest" description="Disordered" evidence="13">
    <location>
        <begin position="357"/>
        <end position="382"/>
    </location>
</feature>
<evidence type="ECO:0000256" key="1">
    <source>
        <dbReference type="ARBA" id="ARBA00004141"/>
    </source>
</evidence>
<feature type="domain" description="Fatty acid desaturase" evidence="15">
    <location>
        <begin position="83"/>
        <end position="288"/>
    </location>
</feature>
<evidence type="ECO:0000256" key="6">
    <source>
        <dbReference type="ARBA" id="ARBA00022989"/>
    </source>
</evidence>
<reference evidence="16 17" key="1">
    <citation type="submission" date="2020-04" db="EMBL/GenBank/DDBJ databases">
        <authorList>
            <person name="Alioto T."/>
            <person name="Alioto T."/>
            <person name="Gomez Garrido J."/>
        </authorList>
    </citation>
    <scope>NUCLEOTIDE SEQUENCE [LARGE SCALE GENOMIC DNA]</scope>
</reference>
<evidence type="ECO:0000256" key="5">
    <source>
        <dbReference type="ARBA" id="ARBA00022832"/>
    </source>
</evidence>
<evidence type="ECO:0000313" key="16">
    <source>
        <dbReference type="EMBL" id="CAB3364862.1"/>
    </source>
</evidence>
<comment type="cofactor">
    <cofactor evidence="12">
        <name>Fe(2+)</name>
        <dbReference type="ChEBI" id="CHEBI:29033"/>
    </cofactor>
</comment>
<evidence type="ECO:0000256" key="7">
    <source>
        <dbReference type="ARBA" id="ARBA00023002"/>
    </source>
</evidence>
<dbReference type="OrthoDB" id="10260134at2759"/>
<dbReference type="GO" id="GO:0005789">
    <property type="term" value="C:endoplasmic reticulum membrane"/>
    <property type="evidence" value="ECO:0007669"/>
    <property type="project" value="TreeGrafter"/>
</dbReference>
<keyword evidence="4 12" id="KW-0812">Transmembrane</keyword>
<evidence type="ECO:0000256" key="8">
    <source>
        <dbReference type="ARBA" id="ARBA00023004"/>
    </source>
</evidence>
<sequence>MPPSPHAANEPLVPLPEDASEPRLPTKEELKKKEEKELMEEFSGEIVWFNAIGFVILHVLFFIGGVRCLGTITTLYPLTQWKTMFWAFFVGFLSAEGVLMGAHRLYSHKAFKANWKLRALLLFWHTVAGQNCMYIWVRDHRLHHKFSDTNADPHNARRGFWYSHVGWLAMKKHPLIKIKGLTIDMSDIERDPLLMFQKNHYKKLYVLCAIFLPVIVPIYFFDEYWLDALLTVYFTRSIIVLNLTWTVNSAAHLWGTKPYDKNIMPRENKWVGMWAFGEGWHNYHHAFPWDYRAAELAVHHSWTTQLIEFFARIGWAYDLKFASDQMIHRRIQRTGDGTDIHGFHTTKKECHDHIEEAEPHPDESVKANNNHIVSNGSARHRA</sequence>
<evidence type="ECO:0000256" key="13">
    <source>
        <dbReference type="SAM" id="MobiDB-lite"/>
    </source>
</evidence>
<keyword evidence="8" id="KW-0408">Iron</keyword>
<feature type="transmembrane region" description="Helical" evidence="14">
    <location>
        <begin position="84"/>
        <end position="105"/>
    </location>
</feature>
<protein>
    <recommendedName>
        <fullName evidence="15">Fatty acid desaturase domain-containing protein</fullName>
    </recommendedName>
</protein>
<keyword evidence="3 12" id="KW-0444">Lipid biosynthesis</keyword>
<name>A0A8S1C6S5_9INSE</name>
<evidence type="ECO:0000256" key="4">
    <source>
        <dbReference type="ARBA" id="ARBA00022692"/>
    </source>
</evidence>
<dbReference type="InterPro" id="IPR015876">
    <property type="entry name" value="Acyl-CoA_DS"/>
</dbReference>
<dbReference type="EMBL" id="CADEPI010000018">
    <property type="protein sequence ID" value="CAB3364862.1"/>
    <property type="molecule type" value="Genomic_DNA"/>
</dbReference>
<feature type="transmembrane region" description="Helical" evidence="14">
    <location>
        <begin position="233"/>
        <end position="254"/>
    </location>
</feature>
<dbReference type="Proteomes" id="UP000494165">
    <property type="component" value="Unassembled WGS sequence"/>
</dbReference>
<comment type="caution">
    <text evidence="16">The sequence shown here is derived from an EMBL/GenBank/DDBJ whole genome shotgun (WGS) entry which is preliminary data.</text>
</comment>
<dbReference type="AlphaFoldDB" id="A0A8S1C6S5"/>
<gene>
    <name evidence="16" type="ORF">CLODIP_2_CD12418</name>
</gene>
<feature type="compositionally biased region" description="Polar residues" evidence="13">
    <location>
        <begin position="366"/>
        <end position="382"/>
    </location>
</feature>
<dbReference type="PANTHER" id="PTHR11351">
    <property type="entry name" value="ACYL-COA DESATURASE"/>
    <property type="match status" value="1"/>
</dbReference>
<keyword evidence="6 14" id="KW-1133">Transmembrane helix</keyword>
<feature type="transmembrane region" description="Helical" evidence="14">
    <location>
        <begin position="46"/>
        <end position="72"/>
    </location>
</feature>
<feature type="transmembrane region" description="Helical" evidence="14">
    <location>
        <begin position="117"/>
        <end position="137"/>
    </location>
</feature>
<keyword evidence="9" id="KW-0443">Lipid metabolism</keyword>
<comment type="similarity">
    <text evidence="2 12">Belongs to the fatty acid desaturase type 1 family.</text>
</comment>
<keyword evidence="10 14" id="KW-0472">Membrane</keyword>
<evidence type="ECO:0000256" key="12">
    <source>
        <dbReference type="RuleBase" id="RU000581"/>
    </source>
</evidence>
<evidence type="ECO:0000256" key="14">
    <source>
        <dbReference type="SAM" id="Phobius"/>
    </source>
</evidence>
<dbReference type="CDD" id="cd03505">
    <property type="entry name" value="Delta9-FADS-like"/>
    <property type="match status" value="1"/>
</dbReference>
<organism evidence="16 17">
    <name type="scientific">Cloeon dipterum</name>
    <dbReference type="NCBI Taxonomy" id="197152"/>
    <lineage>
        <taxon>Eukaryota</taxon>
        <taxon>Metazoa</taxon>
        <taxon>Ecdysozoa</taxon>
        <taxon>Arthropoda</taxon>
        <taxon>Hexapoda</taxon>
        <taxon>Insecta</taxon>
        <taxon>Pterygota</taxon>
        <taxon>Palaeoptera</taxon>
        <taxon>Ephemeroptera</taxon>
        <taxon>Pisciforma</taxon>
        <taxon>Baetidae</taxon>
        <taxon>Cloeon</taxon>
    </lineage>
</organism>
<keyword evidence="17" id="KW-1185">Reference proteome</keyword>